<sequence>MRAFEYHADLFDVIHDTDFIIVGCGGLGSQIASQLAALGARNFFLVDGDRIEESSQEQMRWGAAEDTGRLKSDRLATYLASRFSAAVAIMTQFADGAEAARLTLARTRKPFLILAEDDVSLARQFLAEYHATAPEPPPYLHVGQIGPFCVAGPLVAQPDDACPFCYSTLPASVDMGGASPPSPADNALIACFTVSQIAIERLSHRSSLRGHRWLFNPAMGHALLHPVSKSLDCKVCQP</sequence>
<dbReference type="EMBL" id="CCRH01000003">
    <property type="protein sequence ID" value="CDZ32643.1"/>
    <property type="molecule type" value="Genomic_DNA"/>
</dbReference>
<evidence type="ECO:0000313" key="3">
    <source>
        <dbReference type="Proteomes" id="UP000046176"/>
    </source>
</evidence>
<dbReference type="SUPFAM" id="SSF69572">
    <property type="entry name" value="Activating enzymes of the ubiquitin-like proteins"/>
    <property type="match status" value="1"/>
</dbReference>
<gene>
    <name evidence="2" type="ORF">NGAL_HAMBI1145_14140</name>
</gene>
<dbReference type="GO" id="GO:0008641">
    <property type="term" value="F:ubiquitin-like modifier activating enzyme activity"/>
    <property type="evidence" value="ECO:0007669"/>
    <property type="project" value="InterPro"/>
</dbReference>
<name>A0A0T7FCH9_NEOGA</name>
<dbReference type="Proteomes" id="UP000046176">
    <property type="component" value="Unassembled WGS sequence"/>
</dbReference>
<dbReference type="Gene3D" id="3.40.50.720">
    <property type="entry name" value="NAD(P)-binding Rossmann-like Domain"/>
    <property type="match status" value="1"/>
</dbReference>
<dbReference type="InterPro" id="IPR035985">
    <property type="entry name" value="Ubiquitin-activating_enz"/>
</dbReference>
<dbReference type="AlphaFoldDB" id="A0A0T7FCH9"/>
<organism evidence="2 3">
    <name type="scientific">Neorhizobium galegae bv. officinalis</name>
    <dbReference type="NCBI Taxonomy" id="323656"/>
    <lineage>
        <taxon>Bacteria</taxon>
        <taxon>Pseudomonadati</taxon>
        <taxon>Pseudomonadota</taxon>
        <taxon>Alphaproteobacteria</taxon>
        <taxon>Hyphomicrobiales</taxon>
        <taxon>Rhizobiaceae</taxon>
        <taxon>Rhizobium/Agrobacterium group</taxon>
        <taxon>Neorhizobium</taxon>
    </lineage>
</organism>
<dbReference type="Pfam" id="PF00899">
    <property type="entry name" value="ThiF"/>
    <property type="match status" value="1"/>
</dbReference>
<feature type="domain" description="THIF-type NAD/FAD binding fold" evidence="1">
    <location>
        <begin position="9"/>
        <end position="98"/>
    </location>
</feature>
<evidence type="ECO:0000313" key="2">
    <source>
        <dbReference type="EMBL" id="CDZ32643.1"/>
    </source>
</evidence>
<reference evidence="2 3" key="1">
    <citation type="submission" date="2014-08" db="EMBL/GenBank/DDBJ databases">
        <authorList>
            <person name="Chen Y.-H."/>
        </authorList>
    </citation>
    <scope>NUCLEOTIDE SEQUENCE [LARGE SCALE GENOMIC DNA]</scope>
</reference>
<accession>A0A0T7FCH9</accession>
<protein>
    <submittedName>
        <fullName evidence="2">Dinucleotide-utilizing enzyme possibly involved in molybdopterin or thiamin biosynthesis</fullName>
    </submittedName>
</protein>
<dbReference type="OrthoDB" id="2746358at2"/>
<dbReference type="InterPro" id="IPR000594">
    <property type="entry name" value="ThiF_NAD_FAD-bd"/>
</dbReference>
<dbReference type="RefSeq" id="WP_052754653.1">
    <property type="nucleotide sequence ID" value="NZ_CCRH01000003.1"/>
</dbReference>
<evidence type="ECO:0000259" key="1">
    <source>
        <dbReference type="Pfam" id="PF00899"/>
    </source>
</evidence>
<proteinExistence type="predicted"/>